<name>A0A239WRA2_9ACTN</name>
<accession>A0A239WRA2</accession>
<dbReference type="SUPFAM" id="SSF56300">
    <property type="entry name" value="Metallo-dependent phosphatases"/>
    <property type="match status" value="1"/>
</dbReference>
<feature type="chain" id="PRO_5038640831" evidence="3">
    <location>
        <begin position="30"/>
        <end position="431"/>
    </location>
</feature>
<evidence type="ECO:0000259" key="4">
    <source>
        <dbReference type="SMART" id="SM00854"/>
    </source>
</evidence>
<feature type="domain" description="Capsule synthesis protein CapA" evidence="4">
    <location>
        <begin position="101"/>
        <end position="346"/>
    </location>
</feature>
<dbReference type="KEGG" id="cgrn:4412665_01325"/>
<proteinExistence type="inferred from homology"/>
<dbReference type="EMBL" id="LT906441">
    <property type="protein sequence ID" value="SNV36154.1"/>
    <property type="molecule type" value="Genomic_DNA"/>
</dbReference>
<feature type="signal peptide" evidence="3">
    <location>
        <begin position="1"/>
        <end position="29"/>
    </location>
</feature>
<protein>
    <submittedName>
        <fullName evidence="5">Bacterial capsule synthesis protein PGA_cap</fullName>
    </submittedName>
</protein>
<organism evidence="5 6">
    <name type="scientific">Cutibacterium granulosum</name>
    <dbReference type="NCBI Taxonomy" id="33011"/>
    <lineage>
        <taxon>Bacteria</taxon>
        <taxon>Bacillati</taxon>
        <taxon>Actinomycetota</taxon>
        <taxon>Actinomycetes</taxon>
        <taxon>Propionibacteriales</taxon>
        <taxon>Propionibacteriaceae</taxon>
        <taxon>Cutibacterium</taxon>
    </lineage>
</organism>
<dbReference type="Gene3D" id="3.60.21.10">
    <property type="match status" value="1"/>
</dbReference>
<dbReference type="SMART" id="SM00854">
    <property type="entry name" value="PGA_cap"/>
    <property type="match status" value="1"/>
</dbReference>
<feature type="compositionally biased region" description="Polar residues" evidence="2">
    <location>
        <begin position="29"/>
        <end position="43"/>
    </location>
</feature>
<dbReference type="eggNOG" id="COG2843">
    <property type="taxonomic scope" value="Bacteria"/>
</dbReference>
<sequence>MPASHRRPGPRQCLATALTLGLLACGRSASPTPHDSAASTSEKSFVGVSDSTPSADPSPTAAPTASATASMRGTSGTSAIPTPSGGNAGTVPHSTRSGSLTLTVSGDLLWHNSTWRTAKSDGHGSYDFAPIFGSVAPIIRAADLSVCHTEVPVAPKGTSYSNYPVFAVPADVAKGVATVGFDACSTASNHSWDQGFSGVKATLDALDSAHVAHSGTARSAAEADRPVILTAHNGLKLGLVSGAYGLNGQSVPKDKSWAWSDARADHLLARAAAARRAGADVVIVAAHTGEEYQQEPTKEQIQLATRLTASPDVDMVYCHHSHVVQPWAKINGKLVIYGLGNLVGNQPSSMPRTHEGVVGRATFDVRSGKASLSRAEYIPVYIGSPSEGPIRIHAVNAELSSGRGNRARLKETRRQVSRTVRSLGVSGVSER</sequence>
<dbReference type="InterPro" id="IPR029052">
    <property type="entry name" value="Metallo-depent_PP-like"/>
</dbReference>
<dbReference type="AlphaFoldDB" id="A0A239WRA2"/>
<gene>
    <name evidence="5" type="ORF">SAMEA4412665_01325</name>
</gene>
<evidence type="ECO:0000256" key="2">
    <source>
        <dbReference type="SAM" id="MobiDB-lite"/>
    </source>
</evidence>
<feature type="region of interest" description="Disordered" evidence="2">
    <location>
        <begin position="403"/>
        <end position="431"/>
    </location>
</feature>
<keyword evidence="3" id="KW-0732">Signal</keyword>
<feature type="compositionally biased region" description="Polar residues" evidence="2">
    <location>
        <begin position="71"/>
        <end position="85"/>
    </location>
</feature>
<dbReference type="PROSITE" id="PS51257">
    <property type="entry name" value="PROKAR_LIPOPROTEIN"/>
    <property type="match status" value="1"/>
</dbReference>
<dbReference type="InterPro" id="IPR052169">
    <property type="entry name" value="CW_Biosynth-Accessory"/>
</dbReference>
<feature type="region of interest" description="Disordered" evidence="2">
    <location>
        <begin position="26"/>
        <end position="97"/>
    </location>
</feature>
<dbReference type="Proteomes" id="UP000215332">
    <property type="component" value="Chromosome 1"/>
</dbReference>
<feature type="compositionally biased region" description="Low complexity" evidence="2">
    <location>
        <begin position="49"/>
        <end position="70"/>
    </location>
</feature>
<dbReference type="InterPro" id="IPR019079">
    <property type="entry name" value="Capsule_synth_CapA"/>
</dbReference>
<dbReference type="Pfam" id="PF09587">
    <property type="entry name" value="PGA_cap"/>
    <property type="match status" value="1"/>
</dbReference>
<dbReference type="PANTHER" id="PTHR33393:SF13">
    <property type="entry name" value="PGA BIOSYNTHESIS PROTEIN CAPA"/>
    <property type="match status" value="1"/>
</dbReference>
<evidence type="ECO:0000256" key="1">
    <source>
        <dbReference type="ARBA" id="ARBA00005662"/>
    </source>
</evidence>
<evidence type="ECO:0000313" key="6">
    <source>
        <dbReference type="Proteomes" id="UP000215332"/>
    </source>
</evidence>
<evidence type="ECO:0000313" key="5">
    <source>
        <dbReference type="EMBL" id="SNV36154.1"/>
    </source>
</evidence>
<comment type="similarity">
    <text evidence="1">Belongs to the CapA family.</text>
</comment>
<evidence type="ECO:0000256" key="3">
    <source>
        <dbReference type="SAM" id="SignalP"/>
    </source>
</evidence>
<reference evidence="5 6" key="1">
    <citation type="submission" date="2017-06" db="EMBL/GenBank/DDBJ databases">
        <authorList>
            <consortium name="Pathogen Informatics"/>
        </authorList>
    </citation>
    <scope>NUCLEOTIDE SEQUENCE [LARGE SCALE GENOMIC DNA]</scope>
    <source>
        <strain evidence="5 6">NCTC11865</strain>
    </source>
</reference>
<dbReference type="PANTHER" id="PTHR33393">
    <property type="entry name" value="POLYGLUTAMINE SYNTHESIS ACCESSORY PROTEIN RV0574C-RELATED"/>
    <property type="match status" value="1"/>
</dbReference>
<dbReference type="CDD" id="cd07381">
    <property type="entry name" value="MPP_CapA"/>
    <property type="match status" value="1"/>
</dbReference>